<dbReference type="Gene3D" id="1.20.1530.20">
    <property type="match status" value="1"/>
</dbReference>
<evidence type="ECO:0000313" key="11">
    <source>
        <dbReference type="Proteomes" id="UP001625374"/>
    </source>
</evidence>
<dbReference type="GO" id="GO:0016020">
    <property type="term" value="C:membrane"/>
    <property type="evidence" value="ECO:0007669"/>
    <property type="project" value="UniProtKB-SubCell"/>
</dbReference>
<dbReference type="EMBL" id="VBTE01000062">
    <property type="protein sequence ID" value="TLQ05018.1"/>
    <property type="molecule type" value="Genomic_DNA"/>
</dbReference>
<evidence type="ECO:0000313" key="9">
    <source>
        <dbReference type="EMBL" id="TLQ05018.1"/>
    </source>
</evidence>
<gene>
    <name evidence="8" type="ORF">ACEN37_12145</name>
    <name evidence="9" type="ORF">FEZ48_13030</name>
    <name evidence="7" type="ORF">M132T_07370</name>
</gene>
<evidence type="ECO:0000256" key="2">
    <source>
        <dbReference type="ARBA" id="ARBA00022692"/>
    </source>
</evidence>
<feature type="transmembrane region" description="Helical" evidence="5">
    <location>
        <begin position="223"/>
        <end position="256"/>
    </location>
</feature>
<feature type="transmembrane region" description="Helical" evidence="5">
    <location>
        <begin position="56"/>
        <end position="76"/>
    </location>
</feature>
<dbReference type="PANTHER" id="PTHR43021">
    <property type="entry name" value="NA(+)/H(+) ANTIPORTER-RELATED"/>
    <property type="match status" value="1"/>
</dbReference>
<keyword evidence="2 5" id="KW-0812">Transmembrane</keyword>
<dbReference type="Pfam" id="PF00999">
    <property type="entry name" value="Na_H_Exchanger"/>
    <property type="match status" value="1"/>
</dbReference>
<evidence type="ECO:0000313" key="8">
    <source>
        <dbReference type="EMBL" id="MFL2103994.1"/>
    </source>
</evidence>
<sequence length="403" mass="42968">MELNTMFYVALTLLVGSLFGRLAAMIKLPTVTGYIFGGLLLGPSFFHIMPENVVESMDIISEIALAFISFTIGLSFKASYLRRVGLTPLIIAALESTLAAVLVASSLFLIGTDPAFALIMGAIAAATAPTSILLVMKEYRAKGPVSEMLKSVAALDDATALILFGFCSTAVKILVNTGDQDINVLSSIFQPIFSVFLSLAIGALIGFIMKYPLKYTKTSGQKLTLLIAFVFLTSSVSVGLGVSELLAAMMTGTVLTNISSDAPQMGEFSDRFTPPIFLMFFVLAGAQLNIHIIPTVGLIGIMYTVFRIVGKVIGAYLGSLMMHTPKVVRNYLGFMLLPQAGVGIGLITISAGILPEYADQIRTVVLSATLLYEFSGPVITKIVLRKTGEIQSIPSNAKEAADF</sequence>
<protein>
    <submittedName>
        <fullName evidence="9">Cation:proton antiporter</fullName>
    </submittedName>
    <submittedName>
        <fullName evidence="7">Potassium transporter</fullName>
    </submittedName>
</protein>
<dbReference type="RefSeq" id="WP_087058071.1">
    <property type="nucleotide sequence ID" value="NZ_BJVX01000035.1"/>
</dbReference>
<evidence type="ECO:0000256" key="5">
    <source>
        <dbReference type="SAM" id="Phobius"/>
    </source>
</evidence>
<evidence type="ECO:0000256" key="1">
    <source>
        <dbReference type="ARBA" id="ARBA00004141"/>
    </source>
</evidence>
<keyword evidence="3 5" id="KW-1133">Transmembrane helix</keyword>
<reference evidence="9 10" key="1">
    <citation type="submission" date="2019-05" db="EMBL/GenBank/DDBJ databases">
        <title>The metagenome of a microbial culture collection derived from dairy environment covers the genomic content of the human microbiome.</title>
        <authorList>
            <person name="Roder T."/>
            <person name="Wuthrich D."/>
            <person name="Sattari Z."/>
            <person name="Von Ah U."/>
            <person name="Bar C."/>
            <person name="Ronchi F."/>
            <person name="Macpherson A.J."/>
            <person name="Ganal-Vonarburg S.C."/>
            <person name="Bruggmann R."/>
            <person name="Vergeres G."/>
        </authorList>
    </citation>
    <scope>NUCLEOTIDE SEQUENCE [LARGE SCALE GENOMIC DNA]</scope>
    <source>
        <strain evidence="9 10">FAM 24235</strain>
    </source>
</reference>
<dbReference type="InterPro" id="IPR038770">
    <property type="entry name" value="Na+/solute_symporter_sf"/>
</dbReference>
<reference evidence="7" key="2">
    <citation type="submission" date="2019-08" db="EMBL/GenBank/DDBJ databases">
        <title>Marinilactibacillus psychrotolerans M13-2T whole genome sequencing project.</title>
        <authorList>
            <person name="Ishikawa M."/>
            <person name="Suzuki T."/>
            <person name="Matsutani M."/>
        </authorList>
    </citation>
    <scope>NUCLEOTIDE SEQUENCE</scope>
    <source>
        <strain evidence="7">M13-2T</strain>
    </source>
</reference>
<evidence type="ECO:0000313" key="10">
    <source>
        <dbReference type="Proteomes" id="UP000307201"/>
    </source>
</evidence>
<dbReference type="EMBL" id="BKBI01000004">
    <property type="protein sequence ID" value="GEQ35229.1"/>
    <property type="molecule type" value="Genomic_DNA"/>
</dbReference>
<dbReference type="EMBL" id="JBGQQK010000062">
    <property type="protein sequence ID" value="MFL2103994.1"/>
    <property type="molecule type" value="Genomic_DNA"/>
</dbReference>
<dbReference type="Proteomes" id="UP000307201">
    <property type="component" value="Unassembled WGS sequence"/>
</dbReference>
<proteinExistence type="predicted"/>
<evidence type="ECO:0000313" key="7">
    <source>
        <dbReference type="EMBL" id="GEQ35229.1"/>
    </source>
</evidence>
<evidence type="ECO:0000256" key="3">
    <source>
        <dbReference type="ARBA" id="ARBA00022989"/>
    </source>
</evidence>
<feature type="transmembrane region" description="Helical" evidence="5">
    <location>
        <begin position="187"/>
        <end position="211"/>
    </location>
</feature>
<feature type="transmembrane region" description="Helical" evidence="5">
    <location>
        <begin position="88"/>
        <end position="110"/>
    </location>
</feature>
<feature type="transmembrane region" description="Helical" evidence="5">
    <location>
        <begin position="157"/>
        <end position="175"/>
    </location>
</feature>
<feature type="transmembrane region" description="Helical" evidence="5">
    <location>
        <begin position="6"/>
        <end position="24"/>
    </location>
</feature>
<dbReference type="Proteomes" id="UP000887127">
    <property type="component" value="Unassembled WGS sequence"/>
</dbReference>
<organism evidence="9 10">
    <name type="scientific">Marinilactibacillus psychrotolerans</name>
    <dbReference type="NCBI Taxonomy" id="191770"/>
    <lineage>
        <taxon>Bacteria</taxon>
        <taxon>Bacillati</taxon>
        <taxon>Bacillota</taxon>
        <taxon>Bacilli</taxon>
        <taxon>Lactobacillales</taxon>
        <taxon>Carnobacteriaceae</taxon>
        <taxon>Marinilactibacillus</taxon>
    </lineage>
</organism>
<dbReference type="GO" id="GO:1902600">
    <property type="term" value="P:proton transmembrane transport"/>
    <property type="evidence" value="ECO:0007669"/>
    <property type="project" value="InterPro"/>
</dbReference>
<dbReference type="GeneID" id="96912488"/>
<accession>A0A511H3T4</accession>
<comment type="subcellular location">
    <subcellularLocation>
        <location evidence="1">Membrane</location>
        <topology evidence="1">Multi-pass membrane protein</topology>
    </subcellularLocation>
</comment>
<dbReference type="PANTHER" id="PTHR43021:SF2">
    <property type="entry name" value="CATION_H+ EXCHANGER DOMAIN-CONTAINING PROTEIN"/>
    <property type="match status" value="1"/>
</dbReference>
<feature type="transmembrane region" description="Helical" evidence="5">
    <location>
        <begin position="116"/>
        <end position="136"/>
    </location>
</feature>
<dbReference type="InterPro" id="IPR006153">
    <property type="entry name" value="Cation/H_exchanger_TM"/>
</dbReference>
<dbReference type="Proteomes" id="UP001625374">
    <property type="component" value="Unassembled WGS sequence"/>
</dbReference>
<keyword evidence="4 5" id="KW-0472">Membrane</keyword>
<feature type="transmembrane region" description="Helical" evidence="5">
    <location>
        <begin position="31"/>
        <end position="50"/>
    </location>
</feature>
<feature type="domain" description="Cation/H+ exchanger transmembrane" evidence="6">
    <location>
        <begin position="14"/>
        <end position="371"/>
    </location>
</feature>
<feature type="transmembrane region" description="Helical" evidence="5">
    <location>
        <begin position="276"/>
        <end position="309"/>
    </location>
</feature>
<name>A0A511H3T4_9LACT</name>
<comment type="caution">
    <text evidence="9">The sequence shown here is derived from an EMBL/GenBank/DDBJ whole genome shotgun (WGS) entry which is preliminary data.</text>
</comment>
<evidence type="ECO:0000256" key="4">
    <source>
        <dbReference type="ARBA" id="ARBA00023136"/>
    </source>
</evidence>
<feature type="transmembrane region" description="Helical" evidence="5">
    <location>
        <begin position="330"/>
        <end position="353"/>
    </location>
</feature>
<dbReference type="OrthoDB" id="9793589at2"/>
<evidence type="ECO:0000259" key="6">
    <source>
        <dbReference type="Pfam" id="PF00999"/>
    </source>
</evidence>
<dbReference type="STRING" id="191770.SAMN04488013_1228"/>
<reference evidence="8 11" key="3">
    <citation type="submission" date="2024-08" db="EMBL/GenBank/DDBJ databases">
        <authorList>
            <person name="Arias E."/>
        </authorList>
    </citation>
    <scope>NUCLEOTIDE SEQUENCE [LARGE SCALE GENOMIC DNA]</scope>
    <source>
        <strain evidence="8 11">FAM 24106</strain>
    </source>
</reference>
<dbReference type="AlphaFoldDB" id="A0A511H3T4"/>
<keyword evidence="11" id="KW-1185">Reference proteome</keyword>
<dbReference type="GO" id="GO:0015297">
    <property type="term" value="F:antiporter activity"/>
    <property type="evidence" value="ECO:0007669"/>
    <property type="project" value="InterPro"/>
</dbReference>